<dbReference type="Pfam" id="PF00018">
    <property type="entry name" value="SH3_1"/>
    <property type="match status" value="1"/>
</dbReference>
<dbReference type="SUPFAM" id="SSF50044">
    <property type="entry name" value="SH3-domain"/>
    <property type="match status" value="1"/>
</dbReference>
<evidence type="ECO:0000313" key="7">
    <source>
        <dbReference type="Proteomes" id="UP001342314"/>
    </source>
</evidence>
<feature type="compositionally biased region" description="Basic and acidic residues" evidence="4">
    <location>
        <begin position="618"/>
        <end position="627"/>
    </location>
</feature>
<name>A0AAV5GD45_9BASI</name>
<keyword evidence="7" id="KW-1185">Reference proteome</keyword>
<dbReference type="CDD" id="cd11525">
    <property type="entry name" value="SYLF_SH3YL1_like"/>
    <property type="match status" value="1"/>
</dbReference>
<feature type="compositionally biased region" description="Basic and acidic residues" evidence="4">
    <location>
        <begin position="445"/>
        <end position="457"/>
    </location>
</feature>
<dbReference type="InterPro" id="IPR036028">
    <property type="entry name" value="SH3-like_dom_sf"/>
</dbReference>
<dbReference type="Proteomes" id="UP001342314">
    <property type="component" value="Unassembled WGS sequence"/>
</dbReference>
<dbReference type="InterPro" id="IPR051702">
    <property type="entry name" value="SH3_domain_YSC84-like"/>
</dbReference>
<dbReference type="GO" id="GO:0051017">
    <property type="term" value="P:actin filament bundle assembly"/>
    <property type="evidence" value="ECO:0007669"/>
    <property type="project" value="TreeGrafter"/>
</dbReference>
<dbReference type="GO" id="GO:0030479">
    <property type="term" value="C:actin cortical patch"/>
    <property type="evidence" value="ECO:0007669"/>
    <property type="project" value="TreeGrafter"/>
</dbReference>
<feature type="compositionally biased region" description="Low complexity" evidence="4">
    <location>
        <begin position="458"/>
        <end position="479"/>
    </location>
</feature>
<dbReference type="PRINTS" id="PR00452">
    <property type="entry name" value="SH3DOMAIN"/>
</dbReference>
<feature type="region of interest" description="Disordered" evidence="4">
    <location>
        <begin position="404"/>
        <end position="657"/>
    </location>
</feature>
<evidence type="ECO:0000259" key="5">
    <source>
        <dbReference type="PROSITE" id="PS50002"/>
    </source>
</evidence>
<dbReference type="EMBL" id="BQKY01000002">
    <property type="protein sequence ID" value="GJN88218.1"/>
    <property type="molecule type" value="Genomic_DNA"/>
</dbReference>
<evidence type="ECO:0000256" key="2">
    <source>
        <dbReference type="ARBA" id="ARBA00022443"/>
    </source>
</evidence>
<dbReference type="InterPro" id="IPR033643">
    <property type="entry name" value="SYLF_SH3YL1-like"/>
</dbReference>
<evidence type="ECO:0000256" key="4">
    <source>
        <dbReference type="SAM" id="MobiDB-lite"/>
    </source>
</evidence>
<dbReference type="PANTHER" id="PTHR15629">
    <property type="entry name" value="SH3YL1 PROTEIN"/>
    <property type="match status" value="1"/>
</dbReference>
<evidence type="ECO:0000256" key="3">
    <source>
        <dbReference type="PROSITE-ProRule" id="PRU00192"/>
    </source>
</evidence>
<sequence length="777" mass="79555">MPNNPLPVNLPQECRKAQKILDAFANPHNGLDDIIPASVLRRAKGFCFMSVAKAGFLFSGRAGTGVVIARLDDGAWSAPSAVGTVGAGMGFQAGVELAEFLIILNSRAAVKSFMSAGSLTVGGNMSIAAGPLGRNVEGTGALSAKGKVAAMYSYSRTKGLFGGASIEGSVIVERSDANAKAYGSDVTVTQLLSGHVDPPQWALPLISSISRLATPARSLPGGGWSTSSPLDTPPAASGWEPYDEHAIASIDADEESYFSRARRAHTEDERRDAGLSPREYRAHGYAFGGANGMAAQGSGSNTPELQRERGAASGGGFKGMLGAVGRSRSGSAASSFVGGLGGKKSSKPPPAADAGDDPFAGGVPALASSSSLALGAGTSRSAAGPFSSRIDDHFDFAAANGRASPTFSRERDLGSFSGGGGGGGDVRDRFDDYPSDEPEVQQTSSRKDSPIKNREGRSASTASSSGAGAGGWFSKAAGGVVRPKLTKSRSSTLSAGAGGSSGLRDRASAMQWGDSAGTGAPRDSFDSLDERDDRLERDGFLDDDARGDELRKREMRDRAQRAVGRPDAGGRFRASTLGAAGDKGAGAQTAAAARARSASSPFADSARGGGGGGYGARPWDDDHEQFVAERPNPPFAAASSSSSSPVRSRSGSGTASALDLRPVEADFESVLSLSKYGGDGEVGRGGQRSRSSTVNSSSAGGTVTGGRSRSGTGASSGGGIGKAVALFDFPGVEPTDLPFKKNDVITILAMDDAEWWKGRLRLREGMVPRNYLEAHLD</sequence>
<feature type="compositionally biased region" description="Low complexity" evidence="4">
    <location>
        <begin position="578"/>
        <end position="606"/>
    </location>
</feature>
<dbReference type="GO" id="GO:0051015">
    <property type="term" value="F:actin filament binding"/>
    <property type="evidence" value="ECO:0007669"/>
    <property type="project" value="TreeGrafter"/>
</dbReference>
<evidence type="ECO:0000313" key="6">
    <source>
        <dbReference type="EMBL" id="GJN88218.1"/>
    </source>
</evidence>
<organism evidence="6 7">
    <name type="scientific">Rhodotorula paludigena</name>
    <dbReference type="NCBI Taxonomy" id="86838"/>
    <lineage>
        <taxon>Eukaryota</taxon>
        <taxon>Fungi</taxon>
        <taxon>Dikarya</taxon>
        <taxon>Basidiomycota</taxon>
        <taxon>Pucciniomycotina</taxon>
        <taxon>Microbotryomycetes</taxon>
        <taxon>Sporidiobolales</taxon>
        <taxon>Sporidiobolaceae</taxon>
        <taxon>Rhodotorula</taxon>
    </lineage>
</organism>
<dbReference type="SMART" id="SM00326">
    <property type="entry name" value="SH3"/>
    <property type="match status" value="1"/>
</dbReference>
<dbReference type="GO" id="GO:0035091">
    <property type="term" value="F:phosphatidylinositol binding"/>
    <property type="evidence" value="ECO:0007669"/>
    <property type="project" value="TreeGrafter"/>
</dbReference>
<feature type="compositionally biased region" description="Gly residues" evidence="4">
    <location>
        <begin position="677"/>
        <end position="686"/>
    </location>
</feature>
<dbReference type="AlphaFoldDB" id="A0AAV5GD45"/>
<reference evidence="6 7" key="1">
    <citation type="submission" date="2021-12" db="EMBL/GenBank/DDBJ databases">
        <title>High titer production of polyol ester of fatty acids by Rhodotorula paludigena BS15 towards product separation-free biomass refinery.</title>
        <authorList>
            <person name="Mano J."/>
            <person name="Ono H."/>
            <person name="Tanaka T."/>
            <person name="Naito K."/>
            <person name="Sushida H."/>
            <person name="Ike M."/>
            <person name="Tokuyasu K."/>
            <person name="Kitaoka M."/>
        </authorList>
    </citation>
    <scope>NUCLEOTIDE SEQUENCE [LARGE SCALE GENOMIC DNA]</scope>
    <source>
        <strain evidence="6 7">BS15</strain>
    </source>
</reference>
<comment type="caution">
    <text evidence="6">The sequence shown here is derived from an EMBL/GenBank/DDBJ whole genome shotgun (WGS) entry which is preliminary data.</text>
</comment>
<dbReference type="InterPro" id="IPR007461">
    <property type="entry name" value="Ysc84_actin-binding"/>
</dbReference>
<feature type="domain" description="SH3" evidence="5">
    <location>
        <begin position="718"/>
        <end position="777"/>
    </location>
</feature>
<evidence type="ECO:0000256" key="1">
    <source>
        <dbReference type="ARBA" id="ARBA00007761"/>
    </source>
</evidence>
<keyword evidence="2 3" id="KW-0728">SH3 domain</keyword>
<protein>
    <recommendedName>
        <fullName evidence="5">SH3 domain-containing protein</fullName>
    </recommendedName>
</protein>
<feature type="compositionally biased region" description="Low complexity" evidence="4">
    <location>
        <begin position="635"/>
        <end position="652"/>
    </location>
</feature>
<dbReference type="Gene3D" id="2.30.30.40">
    <property type="entry name" value="SH3 Domains"/>
    <property type="match status" value="1"/>
</dbReference>
<accession>A0AAV5GD45</accession>
<proteinExistence type="inferred from homology"/>
<feature type="compositionally biased region" description="Low complexity" evidence="4">
    <location>
        <begin position="688"/>
        <end position="713"/>
    </location>
</feature>
<dbReference type="Pfam" id="PF04366">
    <property type="entry name" value="Ysc84"/>
    <property type="match status" value="1"/>
</dbReference>
<feature type="region of interest" description="Disordered" evidence="4">
    <location>
        <begin position="332"/>
        <end position="359"/>
    </location>
</feature>
<dbReference type="GO" id="GO:0051666">
    <property type="term" value="P:actin cortical patch localization"/>
    <property type="evidence" value="ECO:0007669"/>
    <property type="project" value="TreeGrafter"/>
</dbReference>
<gene>
    <name evidence="6" type="ORF">Rhopal_001183-T1</name>
</gene>
<feature type="region of interest" description="Disordered" evidence="4">
    <location>
        <begin position="676"/>
        <end position="717"/>
    </location>
</feature>
<feature type="region of interest" description="Disordered" evidence="4">
    <location>
        <begin position="217"/>
        <end position="238"/>
    </location>
</feature>
<comment type="similarity">
    <text evidence="1">Belongs to the SH3YL1 family.</text>
</comment>
<feature type="region of interest" description="Disordered" evidence="4">
    <location>
        <begin position="291"/>
        <end position="317"/>
    </location>
</feature>
<feature type="compositionally biased region" description="Basic and acidic residues" evidence="4">
    <location>
        <begin position="531"/>
        <end position="560"/>
    </location>
</feature>
<dbReference type="InterPro" id="IPR001452">
    <property type="entry name" value="SH3_domain"/>
</dbReference>
<dbReference type="PROSITE" id="PS50002">
    <property type="entry name" value="SH3"/>
    <property type="match status" value="1"/>
</dbReference>
<dbReference type="PANTHER" id="PTHR15629:SF2">
    <property type="entry name" value="SH3 DOMAIN-CONTAINING YSC84-LIKE PROTEIN 1"/>
    <property type="match status" value="1"/>
</dbReference>